<comment type="caution">
    <text evidence="9">The sequence shown here is derived from an EMBL/GenBank/DDBJ whole genome shotgun (WGS) entry which is preliminary data.</text>
</comment>
<dbReference type="NCBIfam" id="TIGR04336">
    <property type="entry name" value="AmmeMemoSam_B"/>
    <property type="match status" value="1"/>
</dbReference>
<feature type="domain" description="AMMECR1" evidence="7">
    <location>
        <begin position="399"/>
        <end position="591"/>
    </location>
</feature>
<keyword evidence="9" id="KW-0670">Pyruvate</keyword>
<evidence type="ECO:0000256" key="3">
    <source>
        <dbReference type="ARBA" id="ARBA00022691"/>
    </source>
</evidence>
<dbReference type="InterPro" id="IPR058240">
    <property type="entry name" value="rSAM_sf"/>
</dbReference>
<keyword evidence="2" id="KW-0004">4Fe-4S</keyword>
<evidence type="ECO:0000256" key="1">
    <source>
        <dbReference type="ARBA" id="ARBA00001966"/>
    </source>
</evidence>
<dbReference type="Proteomes" id="UP000315010">
    <property type="component" value="Unassembled WGS sequence"/>
</dbReference>
<dbReference type="SUPFAM" id="SSF143447">
    <property type="entry name" value="AMMECR1-like"/>
    <property type="match status" value="1"/>
</dbReference>
<dbReference type="InterPro" id="IPR027485">
    <property type="entry name" value="AMMECR1_N"/>
</dbReference>
<dbReference type="InterPro" id="IPR002733">
    <property type="entry name" value="AMMECR1_domain"/>
</dbReference>
<reference evidence="9 10" key="1">
    <citation type="submission" date="2019-02" db="EMBL/GenBank/DDBJ databases">
        <title>Deep-cultivation of Planctomycetes and their phenomic and genomic characterization uncovers novel biology.</title>
        <authorList>
            <person name="Wiegand S."/>
            <person name="Jogler M."/>
            <person name="Boedeker C."/>
            <person name="Pinto D."/>
            <person name="Vollmers J."/>
            <person name="Rivas-Marin E."/>
            <person name="Kohn T."/>
            <person name="Peeters S.H."/>
            <person name="Heuer A."/>
            <person name="Rast P."/>
            <person name="Oberbeckmann S."/>
            <person name="Bunk B."/>
            <person name="Jeske O."/>
            <person name="Meyerdierks A."/>
            <person name="Storesund J.E."/>
            <person name="Kallscheuer N."/>
            <person name="Luecker S."/>
            <person name="Lage O.M."/>
            <person name="Pohl T."/>
            <person name="Merkel B.J."/>
            <person name="Hornburger P."/>
            <person name="Mueller R.-W."/>
            <person name="Bruemmer F."/>
            <person name="Labrenz M."/>
            <person name="Spormann A.M."/>
            <person name="Op Den Camp H."/>
            <person name="Overmann J."/>
            <person name="Amann R."/>
            <person name="Jetten M.S.M."/>
            <person name="Mascher T."/>
            <person name="Medema M.H."/>
            <person name="Devos D.P."/>
            <person name="Kaster A.-K."/>
            <person name="Ovreas L."/>
            <person name="Rohde M."/>
            <person name="Galperin M.Y."/>
            <person name="Jogler C."/>
        </authorList>
    </citation>
    <scope>NUCLEOTIDE SEQUENCE [LARGE SCALE GENOMIC DNA]</scope>
    <source>
        <strain evidence="9 10">CA13</strain>
    </source>
</reference>
<dbReference type="Gene3D" id="3.20.20.70">
    <property type="entry name" value="Aldolase class I"/>
    <property type="match status" value="1"/>
</dbReference>
<dbReference type="InterPro" id="IPR027596">
    <property type="entry name" value="AmmeMemoSam_rS"/>
</dbReference>
<dbReference type="OrthoDB" id="9778883at2"/>
<dbReference type="InterPro" id="IPR036071">
    <property type="entry name" value="AMMECR1_dom_sf"/>
</dbReference>
<dbReference type="PANTHER" id="PTHR30352">
    <property type="entry name" value="PYRUVATE FORMATE-LYASE-ACTIVATING ENZYME"/>
    <property type="match status" value="1"/>
</dbReference>
<evidence type="ECO:0000259" key="8">
    <source>
        <dbReference type="PROSITE" id="PS51918"/>
    </source>
</evidence>
<evidence type="ECO:0000313" key="9">
    <source>
        <dbReference type="EMBL" id="TWT79023.1"/>
    </source>
</evidence>
<protein>
    <submittedName>
        <fullName evidence="9">Pyruvate formate-lyase 1-activating enzyme</fullName>
        <ecNumber evidence="9">1.97.1.4</ecNumber>
    </submittedName>
</protein>
<dbReference type="GO" id="GO:0046872">
    <property type="term" value="F:metal ion binding"/>
    <property type="evidence" value="ECO:0007669"/>
    <property type="project" value="UniProtKB-KW"/>
</dbReference>
<dbReference type="SFLD" id="SFLDG01101">
    <property type="entry name" value="Uncharacterised_Radical_SAM_Su"/>
    <property type="match status" value="1"/>
</dbReference>
<dbReference type="InterPro" id="IPR027623">
    <property type="entry name" value="AmmeMemoSam_A"/>
</dbReference>
<name>A0A5C5YWU6_9BACT</name>
<dbReference type="CDD" id="cd07361">
    <property type="entry name" value="MEMO_like"/>
    <property type="match status" value="1"/>
</dbReference>
<dbReference type="EMBL" id="SJPJ01000001">
    <property type="protein sequence ID" value="TWT79023.1"/>
    <property type="molecule type" value="Genomic_DNA"/>
</dbReference>
<evidence type="ECO:0000256" key="6">
    <source>
        <dbReference type="ARBA" id="ARBA00023014"/>
    </source>
</evidence>
<dbReference type="PROSITE" id="PS51112">
    <property type="entry name" value="AMMECR1"/>
    <property type="match status" value="1"/>
</dbReference>
<feature type="domain" description="Radical SAM core" evidence="8">
    <location>
        <begin position="85"/>
        <end position="300"/>
    </location>
</feature>
<dbReference type="NCBIfam" id="TIGR04335">
    <property type="entry name" value="AmmeMemoSam_A"/>
    <property type="match status" value="1"/>
</dbReference>
<dbReference type="PROSITE" id="PS51918">
    <property type="entry name" value="RADICAL_SAM"/>
    <property type="match status" value="1"/>
</dbReference>
<keyword evidence="5" id="KW-0408">Iron</keyword>
<proteinExistence type="predicted"/>
<dbReference type="Gene3D" id="3.30.1490.150">
    <property type="entry name" value="Hypothetical protein ph0010, domain 2"/>
    <property type="match status" value="1"/>
</dbReference>
<dbReference type="Pfam" id="PF01875">
    <property type="entry name" value="Memo"/>
    <property type="match status" value="1"/>
</dbReference>
<dbReference type="GO" id="GO:0016829">
    <property type="term" value="F:lyase activity"/>
    <property type="evidence" value="ECO:0007669"/>
    <property type="project" value="UniProtKB-KW"/>
</dbReference>
<dbReference type="CDD" id="cd01335">
    <property type="entry name" value="Radical_SAM"/>
    <property type="match status" value="1"/>
</dbReference>
<dbReference type="Pfam" id="PF04055">
    <property type="entry name" value="Radical_SAM"/>
    <property type="match status" value="1"/>
</dbReference>
<gene>
    <name evidence="9" type="primary">pflA</name>
    <name evidence="9" type="ORF">CA13_04200</name>
</gene>
<evidence type="ECO:0000259" key="7">
    <source>
        <dbReference type="PROSITE" id="PS51112"/>
    </source>
</evidence>
<keyword evidence="9" id="KW-0456">Lyase</keyword>
<keyword evidence="6" id="KW-0411">Iron-sulfur</keyword>
<evidence type="ECO:0000256" key="4">
    <source>
        <dbReference type="ARBA" id="ARBA00022723"/>
    </source>
</evidence>
<dbReference type="SFLD" id="SFLDS00029">
    <property type="entry name" value="Radical_SAM"/>
    <property type="match status" value="1"/>
</dbReference>
<evidence type="ECO:0000313" key="10">
    <source>
        <dbReference type="Proteomes" id="UP000315010"/>
    </source>
</evidence>
<sequence length="1052" mass="115745">MGTGLPVVNASDPRLRIEAKGARWWSDQPDGRIRCNLCPRACCLKPGDRGFCFVRRNDHGEMVLDTYGRSTGFCIDPIEKKPLNHFLPGTPVLSFGTAGCNLGCKFCQNWDSSKSREVDRASANATPRAIALAAARHGCRSVAFTYNDPVIWAEYAIDTAAACHEHGLKTVAVTAGYITAEARGEFFQAMDAANIDLKGFSEEFYFRMTGSHLDPVLDTIRYVCNETDCWVELTNLIIPHANDSQDEIRRMCDWILQNVGDNVPIHFTAFHPDFRLTNRDRTSPDTLARAYETACATGLRYVYVGNVHDVARQSTYCPMCGELLIQRDWHQIERYHLSGNQCPQCQHSIAGHFEPKPGSWGNRRLPIQIPIEPPVLTPDLNEVAPMQTKEIHSVDDLAFTTDELHRIHRSACRLVSAAVRQEPCDVTEMLGDLENRTVAGVFVTLRRRDTLRGCCGSIGQSGPLGKTLAEAADRAARHDPRMTPVADVELPYLKVSFSILGPPHPIDAKGEDRVGAVEIGKHGLRIRAQGFAGLLLPTVATDRGWDARQFLEAVCTKAGLAPTVWQNRDAIVETFDGIEYGAPFSEGTPRPQHESPAYGEHDLVQLAHWVKTNLTAIQSGATPHYYVASVNDRAVVGIVFQLAEENSAQMPKSFAQFSLRDGVPMQSTLYQMTQNAATALAPKVHAESTEVRLAILTAPVHHGTDVDADLDGLNCRHRALIVIQGNRWSLAYRRTANPTELLAETMKGQSFRTGAAQVYSVLCDSTEKKLAASMGPQAIDVVSVRPPAVAGSFYPADDVERESLVDELIDGFDSVEKQTVAAAMVPHAGLRFSGRVAADVWRRIEIPESVLIIGPKHTGDGMDWAVAPHNQWRISPSVSMEGNIDLAQRIAKSVSGMQLDSVAHRREHGIEVQLPLLHRIAPKTNVAAIAMGRANYEEIEAAAKQLATCLMELVNPPLLVISSDMNHFADDDETRRRDRIALDTLARLDALRLLDVCAENNISMCGQVPAALVLLTLKAMNRELHYNEINYATSADVSGDRTRVVGYAGVTF</sequence>
<dbReference type="GO" id="GO:0043365">
    <property type="term" value="F:[formate-C-acetyltransferase]-activating enzyme activity"/>
    <property type="evidence" value="ECO:0007669"/>
    <property type="project" value="UniProtKB-EC"/>
</dbReference>
<dbReference type="GO" id="GO:0051539">
    <property type="term" value="F:4 iron, 4 sulfur cluster binding"/>
    <property type="evidence" value="ECO:0007669"/>
    <property type="project" value="UniProtKB-KW"/>
</dbReference>
<dbReference type="InterPro" id="IPR023473">
    <property type="entry name" value="AMMECR1"/>
</dbReference>
<dbReference type="SUPFAM" id="SSF102114">
    <property type="entry name" value="Radical SAM enzymes"/>
    <property type="match status" value="1"/>
</dbReference>
<comment type="cofactor">
    <cofactor evidence="1">
        <name>[4Fe-4S] cluster</name>
        <dbReference type="ChEBI" id="CHEBI:49883"/>
    </cofactor>
</comment>
<dbReference type="Pfam" id="PF01871">
    <property type="entry name" value="AMMECR1"/>
    <property type="match status" value="1"/>
</dbReference>
<dbReference type="InterPro" id="IPR002737">
    <property type="entry name" value="MEMO1_fam"/>
</dbReference>
<dbReference type="AlphaFoldDB" id="A0A5C5YWU6"/>
<evidence type="ECO:0000256" key="5">
    <source>
        <dbReference type="ARBA" id="ARBA00023004"/>
    </source>
</evidence>
<evidence type="ECO:0000256" key="2">
    <source>
        <dbReference type="ARBA" id="ARBA00022485"/>
    </source>
</evidence>
<accession>A0A5C5YWU6</accession>
<keyword evidence="4" id="KW-0479">Metal-binding</keyword>
<dbReference type="InterPro" id="IPR034457">
    <property type="entry name" value="Organic_radical-activating"/>
</dbReference>
<dbReference type="EC" id="1.97.1.4" evidence="9"/>
<organism evidence="9 10">
    <name type="scientific">Novipirellula herctigrandis</name>
    <dbReference type="NCBI Taxonomy" id="2527986"/>
    <lineage>
        <taxon>Bacteria</taxon>
        <taxon>Pseudomonadati</taxon>
        <taxon>Planctomycetota</taxon>
        <taxon>Planctomycetia</taxon>
        <taxon>Pirellulales</taxon>
        <taxon>Pirellulaceae</taxon>
        <taxon>Novipirellula</taxon>
    </lineage>
</organism>
<dbReference type="Gene3D" id="3.40.830.10">
    <property type="entry name" value="LigB-like"/>
    <property type="match status" value="1"/>
</dbReference>
<dbReference type="InterPro" id="IPR007197">
    <property type="entry name" value="rSAM"/>
</dbReference>
<dbReference type="InterPro" id="IPR013785">
    <property type="entry name" value="Aldolase_TIM"/>
</dbReference>
<keyword evidence="10" id="KW-1185">Reference proteome</keyword>
<keyword evidence="9" id="KW-0560">Oxidoreductase</keyword>
<dbReference type="Gene3D" id="3.30.700.20">
    <property type="entry name" value="Hypothetical protein ph0010, domain 1"/>
    <property type="match status" value="1"/>
</dbReference>
<dbReference type="NCBIfam" id="TIGR04337">
    <property type="entry name" value="AmmeMemoSam_rS"/>
    <property type="match status" value="1"/>
</dbReference>
<keyword evidence="3" id="KW-0949">S-adenosyl-L-methionine</keyword>
<dbReference type="NCBIfam" id="TIGR00296">
    <property type="entry name" value="TIGR00296 family protein"/>
    <property type="match status" value="1"/>
</dbReference>
<dbReference type="PANTHER" id="PTHR30352:SF5">
    <property type="entry name" value="PYRUVATE FORMATE-LYASE 1-ACTIVATING ENZYME"/>
    <property type="match status" value="1"/>
</dbReference>